<feature type="compositionally biased region" description="Low complexity" evidence="2">
    <location>
        <begin position="58"/>
        <end position="92"/>
    </location>
</feature>
<gene>
    <name evidence="4" type="primary">ARHGAP19</name>
    <name evidence="4" type="ORF">g.15257</name>
</gene>
<organism evidence="4">
    <name type="scientific">Aceria tosichella</name>
    <name type="common">wheat curl mite</name>
    <dbReference type="NCBI Taxonomy" id="561515"/>
    <lineage>
        <taxon>Eukaryota</taxon>
        <taxon>Metazoa</taxon>
        <taxon>Ecdysozoa</taxon>
        <taxon>Arthropoda</taxon>
        <taxon>Chelicerata</taxon>
        <taxon>Arachnida</taxon>
        <taxon>Acari</taxon>
        <taxon>Acariformes</taxon>
        <taxon>Trombidiformes</taxon>
        <taxon>Prostigmata</taxon>
        <taxon>Eupodina</taxon>
        <taxon>Eriophyoidea</taxon>
        <taxon>Eriophyidae</taxon>
        <taxon>Eriophyinae</taxon>
        <taxon>Aceriini</taxon>
        <taxon>Aceria</taxon>
    </lineage>
</organism>
<dbReference type="AlphaFoldDB" id="A0A6G1SI36"/>
<dbReference type="PROSITE" id="PS50238">
    <property type="entry name" value="RHOGAP"/>
    <property type="match status" value="1"/>
</dbReference>
<evidence type="ECO:0000256" key="1">
    <source>
        <dbReference type="ARBA" id="ARBA00022468"/>
    </source>
</evidence>
<dbReference type="PANTHER" id="PTHR14963:SF7">
    <property type="entry name" value="RHO GTPASE-ACTIVATING PROTEIN 19"/>
    <property type="match status" value="1"/>
</dbReference>
<dbReference type="InterPro" id="IPR000198">
    <property type="entry name" value="RhoGAP_dom"/>
</dbReference>
<dbReference type="Gene3D" id="1.10.555.10">
    <property type="entry name" value="Rho GTPase activation protein"/>
    <property type="match status" value="1"/>
</dbReference>
<dbReference type="GO" id="GO:0051056">
    <property type="term" value="P:regulation of small GTPase mediated signal transduction"/>
    <property type="evidence" value="ECO:0007669"/>
    <property type="project" value="TreeGrafter"/>
</dbReference>
<dbReference type="SUPFAM" id="SSF48350">
    <property type="entry name" value="GTPase activation domain, GAP"/>
    <property type="match status" value="1"/>
</dbReference>
<dbReference type="GO" id="GO:0005096">
    <property type="term" value="F:GTPase activator activity"/>
    <property type="evidence" value="ECO:0007669"/>
    <property type="project" value="UniProtKB-KW"/>
</dbReference>
<name>A0A6G1SI36_9ACAR</name>
<sequence length="431" mass="49072">MANVLETLRKQNKADLIDLVKMHLSFLIEVTAEEWQQIVAYVDKELEEDDKMAQQSLKLSGNNNGKQNQSQTKYFTSTSSSSSVVSETSSTTGASKKFGPPKEKELASNIFGKPLTNESLRQVMLLVNFLNEEDNYKLEGIFRKSGTQERQQDLRFMLNNGVRVDLKANRFTPVDTSCVLKEFIQNLPEPLLTVNHFELHFELAKAIRSEIPESELLEKNAKRLKIVQLLLHLLPELNRTFFMSVMALLNKVARAIDVTKMDERSLATIFGQHILCPRSWAPKQVQKNIEIITDAMEFLLLNYDRLFYGPKALVLDAKKKLNKRKAHNLSAGEGGDSLNSNRHNLDDDDEGDENNTVLTFCQRKQSQDTITDQALAELYAQVQSMPDTPHKKKLIKQFNRQNGCGTPMQKDVKSSSKWKSLLPPILRPLKH</sequence>
<evidence type="ECO:0000256" key="2">
    <source>
        <dbReference type="SAM" id="MobiDB-lite"/>
    </source>
</evidence>
<accession>A0A6G1SI36</accession>
<dbReference type="PANTHER" id="PTHR14963">
    <property type="entry name" value="RHO GTPASE ACTIVATING PROTEIN 18,19-RELATED"/>
    <property type="match status" value="1"/>
</dbReference>
<reference evidence="4" key="1">
    <citation type="submission" date="2018-10" db="EMBL/GenBank/DDBJ databases">
        <title>Transcriptome assembly of Aceria tosichella (Wheat curl mite) Type 2.</title>
        <authorList>
            <person name="Scully E.D."/>
            <person name="Geib S.M."/>
            <person name="Palmer N.A."/>
            <person name="Gupta A.K."/>
            <person name="Sarath G."/>
            <person name="Tatineni S."/>
        </authorList>
    </citation>
    <scope>NUCLEOTIDE SEQUENCE</scope>
    <source>
        <strain evidence="4">LincolnNE</strain>
    </source>
</reference>
<dbReference type="InterPro" id="IPR008936">
    <property type="entry name" value="Rho_GTPase_activation_prot"/>
</dbReference>
<dbReference type="GO" id="GO:0007165">
    <property type="term" value="P:signal transduction"/>
    <property type="evidence" value="ECO:0007669"/>
    <property type="project" value="InterPro"/>
</dbReference>
<dbReference type="EMBL" id="GGYP01005374">
    <property type="protein sequence ID" value="MDE50145.1"/>
    <property type="molecule type" value="Transcribed_RNA"/>
</dbReference>
<feature type="domain" description="Rho-GAP" evidence="3">
    <location>
        <begin position="113"/>
        <end position="307"/>
    </location>
</feature>
<proteinExistence type="predicted"/>
<evidence type="ECO:0000313" key="4">
    <source>
        <dbReference type="EMBL" id="MDE50145.1"/>
    </source>
</evidence>
<dbReference type="SMART" id="SM00324">
    <property type="entry name" value="RhoGAP"/>
    <property type="match status" value="1"/>
</dbReference>
<keyword evidence="1" id="KW-0343">GTPase activation</keyword>
<dbReference type="Pfam" id="PF00620">
    <property type="entry name" value="RhoGAP"/>
    <property type="match status" value="1"/>
</dbReference>
<evidence type="ECO:0000259" key="3">
    <source>
        <dbReference type="PROSITE" id="PS50238"/>
    </source>
</evidence>
<feature type="region of interest" description="Disordered" evidence="2">
    <location>
        <begin position="326"/>
        <end position="353"/>
    </location>
</feature>
<protein>
    <submittedName>
        <fullName evidence="4">Rho GTPase-activating protein 19</fullName>
    </submittedName>
</protein>
<feature type="region of interest" description="Disordered" evidence="2">
    <location>
        <begin position="58"/>
        <end position="104"/>
    </location>
</feature>
<dbReference type="GO" id="GO:0005737">
    <property type="term" value="C:cytoplasm"/>
    <property type="evidence" value="ECO:0007669"/>
    <property type="project" value="TreeGrafter"/>
</dbReference>